<feature type="transmembrane region" description="Helical" evidence="7">
    <location>
        <begin position="234"/>
        <end position="258"/>
    </location>
</feature>
<dbReference type="RefSeq" id="WP_382404886.1">
    <property type="nucleotide sequence ID" value="NZ_JBHSWH010000001.1"/>
</dbReference>
<sequence>MRIFAANKAALAGLAILLIFVFLAAFAPLLTSQDPTAQNIAAAFQTPSSQHWLGTDDLGRDILARIMYGGRYTLLIGLVAVSIATVIGVPLGLISGYLGGLVDTAIQRCTDIMLSFNPFLLALVLVAVFGVGAKSVTIAAGIGVIPQFIRLARGQALTIREDVYVEAAIAFGEKPMAILRRHVLRNSLTPIIVYATLNIGLTILVAAGLGFLGLGVQPPAPEWGTMLGEARAYIFHSSYQMTFPGLAIFLAVLSFNLLGDGLRDAFDPSLRD</sequence>
<dbReference type="Pfam" id="PF00528">
    <property type="entry name" value="BPD_transp_1"/>
    <property type="match status" value="1"/>
</dbReference>
<evidence type="ECO:0000313" key="10">
    <source>
        <dbReference type="Proteomes" id="UP001596298"/>
    </source>
</evidence>
<evidence type="ECO:0000256" key="6">
    <source>
        <dbReference type="ARBA" id="ARBA00023136"/>
    </source>
</evidence>
<reference evidence="10" key="1">
    <citation type="journal article" date="2019" name="Int. J. Syst. Evol. Microbiol.">
        <title>The Global Catalogue of Microorganisms (GCM) 10K type strain sequencing project: providing services to taxonomists for standard genome sequencing and annotation.</title>
        <authorList>
            <consortium name="The Broad Institute Genomics Platform"/>
            <consortium name="The Broad Institute Genome Sequencing Center for Infectious Disease"/>
            <person name="Wu L."/>
            <person name="Ma J."/>
        </authorList>
    </citation>
    <scope>NUCLEOTIDE SEQUENCE [LARGE SCALE GENOMIC DNA]</scope>
    <source>
        <strain evidence="10">CCUG 58127</strain>
    </source>
</reference>
<dbReference type="Gene3D" id="1.10.3720.10">
    <property type="entry name" value="MetI-like"/>
    <property type="match status" value="1"/>
</dbReference>
<gene>
    <name evidence="9" type="ORF">ACFQDH_16590</name>
</gene>
<name>A0ABW2AJ39_9MICO</name>
<keyword evidence="6 7" id="KW-0472">Membrane</keyword>
<feature type="transmembrane region" description="Helical" evidence="7">
    <location>
        <begin position="72"/>
        <end position="99"/>
    </location>
</feature>
<dbReference type="PROSITE" id="PS50928">
    <property type="entry name" value="ABC_TM1"/>
    <property type="match status" value="1"/>
</dbReference>
<dbReference type="Pfam" id="PF12911">
    <property type="entry name" value="OppC_N"/>
    <property type="match status" value="1"/>
</dbReference>
<accession>A0ABW2AJ39</accession>
<dbReference type="InterPro" id="IPR050366">
    <property type="entry name" value="BP-dependent_transpt_permease"/>
</dbReference>
<dbReference type="InterPro" id="IPR035906">
    <property type="entry name" value="MetI-like_sf"/>
</dbReference>
<dbReference type="InterPro" id="IPR000515">
    <property type="entry name" value="MetI-like"/>
</dbReference>
<protein>
    <submittedName>
        <fullName evidence="9">ABC transporter permease</fullName>
    </submittedName>
</protein>
<feature type="transmembrane region" description="Helical" evidence="7">
    <location>
        <begin position="12"/>
        <end position="30"/>
    </location>
</feature>
<evidence type="ECO:0000256" key="3">
    <source>
        <dbReference type="ARBA" id="ARBA00022475"/>
    </source>
</evidence>
<comment type="subcellular location">
    <subcellularLocation>
        <location evidence="1 7">Cell membrane</location>
        <topology evidence="1 7">Multi-pass membrane protein</topology>
    </subcellularLocation>
</comment>
<dbReference type="PANTHER" id="PTHR43386:SF25">
    <property type="entry name" value="PEPTIDE ABC TRANSPORTER PERMEASE PROTEIN"/>
    <property type="match status" value="1"/>
</dbReference>
<keyword evidence="5 7" id="KW-1133">Transmembrane helix</keyword>
<evidence type="ECO:0000259" key="8">
    <source>
        <dbReference type="PROSITE" id="PS50928"/>
    </source>
</evidence>
<evidence type="ECO:0000256" key="2">
    <source>
        <dbReference type="ARBA" id="ARBA00022448"/>
    </source>
</evidence>
<keyword evidence="10" id="KW-1185">Reference proteome</keyword>
<keyword evidence="4 7" id="KW-0812">Transmembrane</keyword>
<dbReference type="Proteomes" id="UP001596298">
    <property type="component" value="Unassembled WGS sequence"/>
</dbReference>
<keyword evidence="3" id="KW-1003">Cell membrane</keyword>
<evidence type="ECO:0000313" key="9">
    <source>
        <dbReference type="EMBL" id="MFC6706827.1"/>
    </source>
</evidence>
<dbReference type="InterPro" id="IPR025966">
    <property type="entry name" value="OppC_N"/>
</dbReference>
<comment type="similarity">
    <text evidence="7">Belongs to the binding-protein-dependent transport system permease family.</text>
</comment>
<comment type="caution">
    <text evidence="9">The sequence shown here is derived from an EMBL/GenBank/DDBJ whole genome shotgun (WGS) entry which is preliminary data.</text>
</comment>
<feature type="transmembrane region" description="Helical" evidence="7">
    <location>
        <begin position="119"/>
        <end position="145"/>
    </location>
</feature>
<evidence type="ECO:0000256" key="1">
    <source>
        <dbReference type="ARBA" id="ARBA00004651"/>
    </source>
</evidence>
<evidence type="ECO:0000256" key="7">
    <source>
        <dbReference type="RuleBase" id="RU363032"/>
    </source>
</evidence>
<proteinExistence type="inferred from homology"/>
<keyword evidence="2 7" id="KW-0813">Transport</keyword>
<evidence type="ECO:0000256" key="5">
    <source>
        <dbReference type="ARBA" id="ARBA00022989"/>
    </source>
</evidence>
<organism evidence="9 10">
    <name type="scientific">Flexivirga alba</name>
    <dbReference type="NCBI Taxonomy" id="702742"/>
    <lineage>
        <taxon>Bacteria</taxon>
        <taxon>Bacillati</taxon>
        <taxon>Actinomycetota</taxon>
        <taxon>Actinomycetes</taxon>
        <taxon>Micrococcales</taxon>
        <taxon>Dermacoccaceae</taxon>
        <taxon>Flexivirga</taxon>
    </lineage>
</organism>
<feature type="domain" description="ABC transmembrane type-1" evidence="8">
    <location>
        <begin position="70"/>
        <end position="259"/>
    </location>
</feature>
<dbReference type="EMBL" id="JBHSWH010000001">
    <property type="protein sequence ID" value="MFC6706827.1"/>
    <property type="molecule type" value="Genomic_DNA"/>
</dbReference>
<feature type="transmembrane region" description="Helical" evidence="7">
    <location>
        <begin position="191"/>
        <end position="214"/>
    </location>
</feature>
<dbReference type="SUPFAM" id="SSF161098">
    <property type="entry name" value="MetI-like"/>
    <property type="match status" value="1"/>
</dbReference>
<dbReference type="CDD" id="cd06261">
    <property type="entry name" value="TM_PBP2"/>
    <property type="match status" value="1"/>
</dbReference>
<dbReference type="PANTHER" id="PTHR43386">
    <property type="entry name" value="OLIGOPEPTIDE TRANSPORT SYSTEM PERMEASE PROTEIN APPC"/>
    <property type="match status" value="1"/>
</dbReference>
<evidence type="ECO:0000256" key="4">
    <source>
        <dbReference type="ARBA" id="ARBA00022692"/>
    </source>
</evidence>